<evidence type="ECO:0000313" key="2">
    <source>
        <dbReference type="Proteomes" id="UP000269154"/>
    </source>
</evidence>
<proteinExistence type="predicted"/>
<dbReference type="Proteomes" id="UP000269154">
    <property type="component" value="Unassembled WGS sequence"/>
</dbReference>
<dbReference type="AlphaFoldDB" id="A0A3N6PRN6"/>
<protein>
    <submittedName>
        <fullName evidence="1">Uncharacterized protein</fullName>
    </submittedName>
</protein>
<sequence length="144" mass="16869">MCNKTFDFTSNELENLVREFNNCTLPKNNWTHAAHLIVALWYLTNYSELEAINNIRDRIKKYNVAVGTKNTKDSGYNETITLFWVKMIQKYLTTNSANNSFAENANNLVNFYENSALPFEYYSREFLMSESAQKNWVEPDLKPL</sequence>
<keyword evidence="2" id="KW-1185">Reference proteome</keyword>
<name>A0A3N6PRN6_9CYAN</name>
<comment type="caution">
    <text evidence="1">The sequence shown here is derived from an EMBL/GenBank/DDBJ whole genome shotgun (WGS) entry which is preliminary data.</text>
</comment>
<gene>
    <name evidence="1" type="ORF">D5R40_17350</name>
</gene>
<evidence type="ECO:0000313" key="1">
    <source>
        <dbReference type="EMBL" id="RQH38981.1"/>
    </source>
</evidence>
<accession>A0A3N6PRN6</accession>
<organism evidence="1 2">
    <name type="scientific">Okeania hirsuta</name>
    <dbReference type="NCBI Taxonomy" id="1458930"/>
    <lineage>
        <taxon>Bacteria</taxon>
        <taxon>Bacillati</taxon>
        <taxon>Cyanobacteriota</taxon>
        <taxon>Cyanophyceae</taxon>
        <taxon>Oscillatoriophycideae</taxon>
        <taxon>Oscillatoriales</taxon>
        <taxon>Microcoleaceae</taxon>
        <taxon>Okeania</taxon>
    </lineage>
</organism>
<dbReference type="EMBL" id="RCBY01000098">
    <property type="protein sequence ID" value="RQH38981.1"/>
    <property type="molecule type" value="Genomic_DNA"/>
</dbReference>
<dbReference type="OrthoDB" id="117988at2"/>
<reference evidence="1 2" key="1">
    <citation type="journal article" date="2018" name="ACS Chem. Biol.">
        <title>Ketoreductase domain dysfunction expands chemodiversity: malyngamide biosynthesis in the cyanobacterium Okeania hirsuta.</title>
        <authorList>
            <person name="Moss N.A."/>
            <person name="Leao T."/>
            <person name="Rankin M."/>
            <person name="McCullough T.M."/>
            <person name="Qu P."/>
            <person name="Korobeynikov A."/>
            <person name="Smith J.L."/>
            <person name="Gerwick L."/>
            <person name="Gerwick W.H."/>
        </authorList>
    </citation>
    <scope>NUCLEOTIDE SEQUENCE [LARGE SCALE GENOMIC DNA]</scope>
    <source>
        <strain evidence="1 2">PAB10Feb10-1</strain>
    </source>
</reference>